<name>A0A845T3C0_9FIRM</name>
<evidence type="ECO:0000256" key="1">
    <source>
        <dbReference type="SAM" id="MobiDB-lite"/>
    </source>
</evidence>
<gene>
    <name evidence="3" type="ORF">FMM72_06630</name>
</gene>
<accession>A0A845T3C0</accession>
<evidence type="ECO:0000256" key="2">
    <source>
        <dbReference type="SAM" id="SignalP"/>
    </source>
</evidence>
<feature type="chain" id="PRO_5039110087" evidence="2">
    <location>
        <begin position="24"/>
        <end position="822"/>
    </location>
</feature>
<dbReference type="AlphaFoldDB" id="A0A845T3C0"/>
<reference evidence="3 4" key="1">
    <citation type="submission" date="2019-06" db="EMBL/GenBank/DDBJ databases">
        <title>Draft genome sequences of 15 bacterial species constituting the stable defined intestinal microbiota of the GM15 gnotobiotic mouse model.</title>
        <authorList>
            <person name="Elie C."/>
            <person name="Mathieu A."/>
            <person name="Saliou A."/>
            <person name="Darnaud M."/>
            <person name="Leulier F."/>
            <person name="Tamellini A."/>
        </authorList>
    </citation>
    <scope>NUCLEOTIDE SEQUENCE [LARGE SCALE GENOMIC DNA]</scope>
    <source>
        <strain evidence="3 4">JM4-15</strain>
    </source>
</reference>
<dbReference type="Gene3D" id="3.40.190.10">
    <property type="entry name" value="Periplasmic binding protein-like II"/>
    <property type="match status" value="1"/>
</dbReference>
<protein>
    <submittedName>
        <fullName evidence="3">Extracellular solute-binding protein</fullName>
    </submittedName>
</protein>
<evidence type="ECO:0000313" key="3">
    <source>
        <dbReference type="EMBL" id="NDO38931.1"/>
    </source>
</evidence>
<dbReference type="RefSeq" id="WP_162220932.1">
    <property type="nucleotide sequence ID" value="NZ_JANJZM010000009.1"/>
</dbReference>
<dbReference type="EMBL" id="VIQT01000009">
    <property type="protein sequence ID" value="NDO38931.1"/>
    <property type="molecule type" value="Genomic_DNA"/>
</dbReference>
<feature type="signal peptide" evidence="2">
    <location>
        <begin position="1"/>
        <end position="23"/>
    </location>
</feature>
<sequence>MMNGFLKRAAACMLAAAMLILSACSGGMQPGGSSLPDGSGDGVAMGRYIEEEYAVPDGAGYISGMTRLADGTLEMVCNLDAGRMLGPWYLYTSSDNGARWTQKQIAWPEELNTELSNMQFAAWDNQGGLYLYYSTITQEQLDAMMGGATSDETASAPAGEGQAQASFDDAPSADAQAGREDTGETQEQIPSDTFLYIAPDGTIRVIDWELPTDKSGAGPIGLQVAENGDLLINCYFSIAQVDSETGAVKNRYLEDHFSQNFSYISFKNTLAVSEGGPEIDLYDLNTGEKAGTIAASADVNDKETRGVFMNIGENSVTRAMALDPDGESLYFADKTGIYRHVIGGSVTEKLVDGELCSLTMPSYLMYNLVVCDDGSLVTMLYGDVGEWPLFHYAYSADTPTVPSTELRVFSLYENATVRQAMGVYQRQNPDVRISYEAALTSDSAMTASDAMRTLSTELLAGEGPDILILDGMPVASYIEKGVLLDLAPTYNERITSGGLLKNVAESYRQTDGTLPAVPARFGAPLLLADDGVNPKNLTKFVDWLIAQEGTLESSRIGGVLAELSANALLPVFYPVCSPAWYNEDGTVRTEQIRAFLSDIKRLTDLEHDPQFQEDDGSAAIDFNAIDFKWDGIKWAYNKLAASLGEVLSMADIAYPDAYIQHKGQGRLTPLPGQAQNVFIPRTVLGVNASSRQQDRALLFIDLLLSQQIQQNDFEDGMPVNADAFAGVQKDPYQPYDDGMYLSLSYTDDENVEVSLEMRVRWPSEAFMKETAAMLEGLDTPSPSNAVIEQMLTDETKDYFAGRKSLDETVNAFTQKLNLYLSE</sequence>
<evidence type="ECO:0000313" key="4">
    <source>
        <dbReference type="Proteomes" id="UP000462501"/>
    </source>
</evidence>
<comment type="caution">
    <text evidence="3">The sequence shown here is derived from an EMBL/GenBank/DDBJ whole genome shotgun (WGS) entry which is preliminary data.</text>
</comment>
<dbReference type="Pfam" id="PF01547">
    <property type="entry name" value="SBP_bac_1"/>
    <property type="match status" value="1"/>
</dbReference>
<organism evidence="3 4">
    <name type="scientific">Anaerotruncus colihominis</name>
    <dbReference type="NCBI Taxonomy" id="169435"/>
    <lineage>
        <taxon>Bacteria</taxon>
        <taxon>Bacillati</taxon>
        <taxon>Bacillota</taxon>
        <taxon>Clostridia</taxon>
        <taxon>Eubacteriales</taxon>
        <taxon>Oscillospiraceae</taxon>
        <taxon>Anaerotruncus</taxon>
    </lineage>
</organism>
<dbReference type="SUPFAM" id="SSF53850">
    <property type="entry name" value="Periplasmic binding protein-like II"/>
    <property type="match status" value="1"/>
</dbReference>
<dbReference type="PROSITE" id="PS51257">
    <property type="entry name" value="PROKAR_LIPOPROTEIN"/>
    <property type="match status" value="1"/>
</dbReference>
<dbReference type="InterPro" id="IPR006059">
    <property type="entry name" value="SBP"/>
</dbReference>
<feature type="region of interest" description="Disordered" evidence="1">
    <location>
        <begin position="146"/>
        <end position="189"/>
    </location>
</feature>
<keyword evidence="2" id="KW-0732">Signal</keyword>
<dbReference type="SUPFAM" id="SSF63825">
    <property type="entry name" value="YWTD domain"/>
    <property type="match status" value="1"/>
</dbReference>
<proteinExistence type="predicted"/>
<dbReference type="Proteomes" id="UP000462501">
    <property type="component" value="Unassembled WGS sequence"/>
</dbReference>